<dbReference type="PROSITE" id="PS00445">
    <property type="entry name" value="FGGY_KINASES_2"/>
    <property type="match status" value="1"/>
</dbReference>
<dbReference type="AlphaFoldDB" id="A8LIC3"/>
<dbReference type="GO" id="GO:0004856">
    <property type="term" value="F:D-xylulokinase activity"/>
    <property type="evidence" value="ECO:0007669"/>
    <property type="project" value="UniProtKB-UniRule"/>
</dbReference>
<sequence length="480" mass="48870">MFLGLDIGTSAVKGLVWDGARVLGAASAPLKVQVPVPGASEQDPEAWWRGILAVCAELSAQPGWAEVSAIGLSGQMHGAVCLGPDGAVLRPAILWNDNRAVREAAEMAALPGLAARVGVPPMPGFPAPKLAWLARTEPELHAATTMVMQAKDWVGMRLHGRAVTEYSEAAGTLWLDQAARDWDREALAFSGLERAQMPALGAGTDLAGPLSAAAAAALGLKPGVPVIRGGGDAMVGAAGIGVVAPGQAMISLGTSGQYLVASEAHRPNPAGLVHSFAHCVPGAYIQMAAMLNGAAPMAWLAGVLGRSVPDLLAAAETADPAHVPLFLPYLTGERTPHGDPEARAGFEGLSHGSGPGEMMRAVVDAIAYSFADAQAVLGEAGVRAASPLAIGGGARSDLVLQTLADVLEVPVQRPASADLGPALGAAKLAAVGSGAMPAARLADPPEIGAVFHPRPSARHGARLARYRALYSELRGVCARP</sequence>
<comment type="function">
    <text evidence="8">Catalyzes the phosphorylation of D-xylulose to D-xylulose 5-phosphate.</text>
</comment>
<dbReference type="eggNOG" id="COG1070">
    <property type="taxonomic scope" value="Bacteria"/>
</dbReference>
<evidence type="ECO:0000256" key="7">
    <source>
        <dbReference type="ARBA" id="ARBA00023277"/>
    </source>
</evidence>
<dbReference type="Pfam" id="PF02782">
    <property type="entry name" value="FGGY_C"/>
    <property type="match status" value="1"/>
</dbReference>
<keyword evidence="7 8" id="KW-0119">Carbohydrate metabolism</keyword>
<evidence type="ECO:0000256" key="6">
    <source>
        <dbReference type="ARBA" id="ARBA00022840"/>
    </source>
</evidence>
<dbReference type="InterPro" id="IPR018483">
    <property type="entry name" value="Carb_kinase_FGGY_CS"/>
</dbReference>
<evidence type="ECO:0000256" key="9">
    <source>
        <dbReference type="RuleBase" id="RU003733"/>
    </source>
</evidence>
<gene>
    <name evidence="13" type="primary">xylB1</name>
    <name evidence="8 10" type="synonym">xylB</name>
    <name evidence="13" type="ordered locus">Dshi_1235</name>
</gene>
<dbReference type="NCBIfam" id="TIGR01312">
    <property type="entry name" value="XylB"/>
    <property type="match status" value="1"/>
</dbReference>
<dbReference type="Pfam" id="PF00370">
    <property type="entry name" value="FGGY_N"/>
    <property type="match status" value="1"/>
</dbReference>
<keyword evidence="5 8" id="KW-0418">Kinase</keyword>
<evidence type="ECO:0000259" key="12">
    <source>
        <dbReference type="Pfam" id="PF02782"/>
    </source>
</evidence>
<dbReference type="Proteomes" id="UP000006833">
    <property type="component" value="Chromosome"/>
</dbReference>
<keyword evidence="14" id="KW-1185">Reference proteome</keyword>
<comment type="similarity">
    <text evidence="1 8 9">Belongs to the FGGY kinase family.</text>
</comment>
<dbReference type="InterPro" id="IPR018484">
    <property type="entry name" value="FGGY_N"/>
</dbReference>
<dbReference type="Gene3D" id="3.30.420.40">
    <property type="match status" value="2"/>
</dbReference>
<evidence type="ECO:0000313" key="13">
    <source>
        <dbReference type="EMBL" id="ABV92977.1"/>
    </source>
</evidence>
<dbReference type="GO" id="GO:0005998">
    <property type="term" value="P:xylulose catabolic process"/>
    <property type="evidence" value="ECO:0007669"/>
    <property type="project" value="UniProtKB-UniRule"/>
</dbReference>
<evidence type="ECO:0000256" key="3">
    <source>
        <dbReference type="ARBA" id="ARBA00022679"/>
    </source>
</evidence>
<dbReference type="InterPro" id="IPR006000">
    <property type="entry name" value="Xylulokinase"/>
</dbReference>
<dbReference type="PIRSF" id="PIRSF000538">
    <property type="entry name" value="GlpK"/>
    <property type="match status" value="1"/>
</dbReference>
<keyword evidence="2 8" id="KW-0859">Xylose metabolism</keyword>
<evidence type="ECO:0000256" key="8">
    <source>
        <dbReference type="HAMAP-Rule" id="MF_02220"/>
    </source>
</evidence>
<reference evidence="14" key="1">
    <citation type="journal article" date="2010" name="ISME J.">
        <title>The complete genome sequence of the algal symbiont Dinoroseobacter shibae: a hitchhiker's guide to life in the sea.</title>
        <authorList>
            <person name="Wagner-Dobler I."/>
            <person name="Ballhausen B."/>
            <person name="Berger M."/>
            <person name="Brinkhoff T."/>
            <person name="Buchholz I."/>
            <person name="Bunk B."/>
            <person name="Cypionka H."/>
            <person name="Daniel R."/>
            <person name="Drepper T."/>
            <person name="Gerdts G."/>
            <person name="Hahnke S."/>
            <person name="Han C."/>
            <person name="Jahn D."/>
            <person name="Kalhoefer D."/>
            <person name="Kiss H."/>
            <person name="Klenk H.P."/>
            <person name="Kyrpides N."/>
            <person name="Liebl W."/>
            <person name="Liesegang H."/>
            <person name="Meincke L."/>
            <person name="Pati A."/>
            <person name="Petersen J."/>
            <person name="Piekarski T."/>
            <person name="Pommerenke C."/>
            <person name="Pradella S."/>
            <person name="Pukall R."/>
            <person name="Rabus R."/>
            <person name="Stackebrandt E."/>
            <person name="Thole S."/>
            <person name="Thompson L."/>
            <person name="Tielen P."/>
            <person name="Tomasch J."/>
            <person name="von Jan M."/>
            <person name="Wanphrut N."/>
            <person name="Wichels A."/>
            <person name="Zech H."/>
            <person name="Simon M."/>
        </authorList>
    </citation>
    <scope>NUCLEOTIDE SEQUENCE [LARGE SCALE GENOMIC DNA]</scope>
    <source>
        <strain evidence="14">DSM 16493 / NCIMB 14021 / DFL 12</strain>
    </source>
</reference>
<accession>A8LIC3</accession>
<dbReference type="STRING" id="398580.Dshi_1235"/>
<dbReference type="EMBL" id="CP000830">
    <property type="protein sequence ID" value="ABV92977.1"/>
    <property type="molecule type" value="Genomic_DNA"/>
</dbReference>
<evidence type="ECO:0000259" key="11">
    <source>
        <dbReference type="Pfam" id="PF00370"/>
    </source>
</evidence>
<comment type="catalytic activity">
    <reaction evidence="8 10">
        <text>D-xylulose + ATP = D-xylulose 5-phosphate + ADP + H(+)</text>
        <dbReference type="Rhea" id="RHEA:10964"/>
        <dbReference type="ChEBI" id="CHEBI:15378"/>
        <dbReference type="ChEBI" id="CHEBI:17140"/>
        <dbReference type="ChEBI" id="CHEBI:30616"/>
        <dbReference type="ChEBI" id="CHEBI:57737"/>
        <dbReference type="ChEBI" id="CHEBI:456216"/>
        <dbReference type="EC" id="2.7.1.17"/>
    </reaction>
</comment>
<dbReference type="OrthoDB" id="9805576at2"/>
<dbReference type="GO" id="GO:0005524">
    <property type="term" value="F:ATP binding"/>
    <property type="evidence" value="ECO:0007669"/>
    <property type="project" value="UniProtKB-UniRule"/>
</dbReference>
<protein>
    <recommendedName>
        <fullName evidence="8 10">Xylulose kinase</fullName>
        <shortName evidence="8 10">Xylulokinase</shortName>
        <ecNumber evidence="8 10">2.7.1.17</ecNumber>
    </recommendedName>
</protein>
<dbReference type="SUPFAM" id="SSF53067">
    <property type="entry name" value="Actin-like ATPase domain"/>
    <property type="match status" value="2"/>
</dbReference>
<feature type="site" description="Important for activity" evidence="8">
    <location>
        <position position="6"/>
    </location>
</feature>
<evidence type="ECO:0000313" key="14">
    <source>
        <dbReference type="Proteomes" id="UP000006833"/>
    </source>
</evidence>
<dbReference type="InterPro" id="IPR050406">
    <property type="entry name" value="FGGY_Carb_Kinase"/>
</dbReference>
<keyword evidence="6 8" id="KW-0067">ATP-binding</keyword>
<keyword evidence="4 8" id="KW-0547">Nucleotide-binding</keyword>
<dbReference type="PANTHER" id="PTHR43095">
    <property type="entry name" value="SUGAR KINASE"/>
    <property type="match status" value="1"/>
</dbReference>
<dbReference type="RefSeq" id="WP_012177907.1">
    <property type="nucleotide sequence ID" value="NC_009952.1"/>
</dbReference>
<dbReference type="InterPro" id="IPR018485">
    <property type="entry name" value="FGGY_C"/>
</dbReference>
<feature type="domain" description="Carbohydrate kinase FGGY C-terminal" evidence="12">
    <location>
        <begin position="248"/>
        <end position="432"/>
    </location>
</feature>
<dbReference type="HOGENOM" id="CLU_009281_3_0_5"/>
<evidence type="ECO:0000256" key="10">
    <source>
        <dbReference type="RuleBase" id="RU364073"/>
    </source>
</evidence>
<evidence type="ECO:0000256" key="1">
    <source>
        <dbReference type="ARBA" id="ARBA00009156"/>
    </source>
</evidence>
<keyword evidence="3 8" id="KW-0808">Transferase</keyword>
<feature type="binding site" evidence="8">
    <location>
        <begin position="76"/>
        <end position="77"/>
    </location>
    <ligand>
        <name>substrate</name>
    </ligand>
</feature>
<dbReference type="GO" id="GO:0042732">
    <property type="term" value="P:D-xylose metabolic process"/>
    <property type="evidence" value="ECO:0007669"/>
    <property type="project" value="UniProtKB-KW"/>
</dbReference>
<dbReference type="KEGG" id="dsh:Dshi_1235"/>
<dbReference type="InterPro" id="IPR000577">
    <property type="entry name" value="Carb_kinase_FGGY"/>
</dbReference>
<organism evidence="13 14">
    <name type="scientific">Dinoroseobacter shibae (strain DSM 16493 / NCIMB 14021 / DFL 12)</name>
    <dbReference type="NCBI Taxonomy" id="398580"/>
    <lineage>
        <taxon>Bacteria</taxon>
        <taxon>Pseudomonadati</taxon>
        <taxon>Pseudomonadota</taxon>
        <taxon>Alphaproteobacteria</taxon>
        <taxon>Rhodobacterales</taxon>
        <taxon>Roseobacteraceae</taxon>
        <taxon>Dinoroseobacter</taxon>
    </lineage>
</organism>
<name>A8LIC3_DINSH</name>
<evidence type="ECO:0000256" key="2">
    <source>
        <dbReference type="ARBA" id="ARBA00022629"/>
    </source>
</evidence>
<dbReference type="InterPro" id="IPR043129">
    <property type="entry name" value="ATPase_NBD"/>
</dbReference>
<dbReference type="PANTHER" id="PTHR43095:SF6">
    <property type="entry name" value="XYLULOSE KINASE"/>
    <property type="match status" value="1"/>
</dbReference>
<evidence type="ECO:0000256" key="4">
    <source>
        <dbReference type="ARBA" id="ARBA00022741"/>
    </source>
</evidence>
<feature type="domain" description="Carbohydrate kinase FGGY N-terminal" evidence="11">
    <location>
        <begin position="1"/>
        <end position="239"/>
    </location>
</feature>
<feature type="active site" description="Proton acceptor" evidence="8">
    <location>
        <position position="232"/>
    </location>
</feature>
<evidence type="ECO:0000256" key="5">
    <source>
        <dbReference type="ARBA" id="ARBA00022777"/>
    </source>
</evidence>
<dbReference type="EC" id="2.7.1.17" evidence="8 10"/>
<dbReference type="HAMAP" id="MF_02220">
    <property type="entry name" value="XylB"/>
    <property type="match status" value="1"/>
</dbReference>
<proteinExistence type="inferred from homology"/>
<dbReference type="CDD" id="cd07808">
    <property type="entry name" value="ASKHA_NBD_FGGY_EcXK-like"/>
    <property type="match status" value="1"/>
</dbReference>